<dbReference type="PRINTS" id="PR00455">
    <property type="entry name" value="HTHTETR"/>
</dbReference>
<feature type="DNA-binding region" description="H-T-H motif" evidence="4">
    <location>
        <begin position="30"/>
        <end position="49"/>
    </location>
</feature>
<dbReference type="EMBL" id="NPBY01000030">
    <property type="protein sequence ID" value="PAD77272.1"/>
    <property type="molecule type" value="Genomic_DNA"/>
</dbReference>
<dbReference type="GO" id="GO:0045892">
    <property type="term" value="P:negative regulation of DNA-templated transcription"/>
    <property type="evidence" value="ECO:0007669"/>
    <property type="project" value="InterPro"/>
</dbReference>
<dbReference type="Pfam" id="PF00440">
    <property type="entry name" value="TetR_N"/>
    <property type="match status" value="1"/>
</dbReference>
<evidence type="ECO:0000313" key="9">
    <source>
        <dbReference type="Proteomes" id="UP000435177"/>
    </source>
</evidence>
<dbReference type="FunFam" id="1.10.10.60:FF:000141">
    <property type="entry name" value="TetR family transcriptional regulator"/>
    <property type="match status" value="1"/>
</dbReference>
<keyword evidence="2 4" id="KW-0238">DNA-binding</keyword>
<protein>
    <submittedName>
        <fullName evidence="7">TetR family transcriptional regulator</fullName>
    </submittedName>
</protein>
<proteinExistence type="predicted"/>
<organism evidence="7 8">
    <name type="scientific">Paenibacillus campinasensis</name>
    <dbReference type="NCBI Taxonomy" id="66347"/>
    <lineage>
        <taxon>Bacteria</taxon>
        <taxon>Bacillati</taxon>
        <taxon>Bacillota</taxon>
        <taxon>Bacilli</taxon>
        <taxon>Bacillales</taxon>
        <taxon>Paenibacillaceae</taxon>
        <taxon>Paenibacillus</taxon>
    </lineage>
</organism>
<feature type="domain" description="HTH tetR-type" evidence="5">
    <location>
        <begin position="7"/>
        <end position="67"/>
    </location>
</feature>
<reference evidence="6 9" key="2">
    <citation type="submission" date="2019-11" db="EMBL/GenBank/DDBJ databases">
        <title>Draft genome sequences of five Paenibacillus species of dairy origin.</title>
        <authorList>
            <person name="Olajide A.M."/>
            <person name="Chen S."/>
            <person name="Lapointe G."/>
        </authorList>
    </citation>
    <scope>NUCLEOTIDE SEQUENCE [LARGE SCALE GENOMIC DNA]</scope>
    <source>
        <strain evidence="6 9">3CS1</strain>
    </source>
</reference>
<name>A0A268EVX2_9BACL</name>
<dbReference type="PROSITE" id="PS01081">
    <property type="entry name" value="HTH_TETR_1"/>
    <property type="match status" value="1"/>
</dbReference>
<dbReference type="SUPFAM" id="SSF46689">
    <property type="entry name" value="Homeodomain-like"/>
    <property type="match status" value="1"/>
</dbReference>
<dbReference type="GO" id="GO:0000976">
    <property type="term" value="F:transcription cis-regulatory region binding"/>
    <property type="evidence" value="ECO:0007669"/>
    <property type="project" value="TreeGrafter"/>
</dbReference>
<dbReference type="Gene3D" id="1.10.10.60">
    <property type="entry name" value="Homeodomain-like"/>
    <property type="match status" value="1"/>
</dbReference>
<evidence type="ECO:0000256" key="4">
    <source>
        <dbReference type="PROSITE-ProRule" id="PRU00335"/>
    </source>
</evidence>
<dbReference type="GO" id="GO:0003700">
    <property type="term" value="F:DNA-binding transcription factor activity"/>
    <property type="evidence" value="ECO:0007669"/>
    <property type="project" value="InterPro"/>
</dbReference>
<dbReference type="InterPro" id="IPR023772">
    <property type="entry name" value="DNA-bd_HTH_TetR-type_CS"/>
</dbReference>
<evidence type="ECO:0000259" key="5">
    <source>
        <dbReference type="PROSITE" id="PS50977"/>
    </source>
</evidence>
<gene>
    <name evidence="7" type="ORF">CHH67_09690</name>
    <name evidence="6" type="ORF">GNP94_16345</name>
</gene>
<dbReference type="InterPro" id="IPR013571">
    <property type="entry name" value="Tscrpt_reg_QacR_C"/>
</dbReference>
<dbReference type="SUPFAM" id="SSF48498">
    <property type="entry name" value="Tetracyclin repressor-like, C-terminal domain"/>
    <property type="match status" value="1"/>
</dbReference>
<dbReference type="Proteomes" id="UP000435177">
    <property type="component" value="Unassembled WGS sequence"/>
</dbReference>
<evidence type="ECO:0000313" key="7">
    <source>
        <dbReference type="EMBL" id="PAD77272.1"/>
    </source>
</evidence>
<dbReference type="EMBL" id="WOAA01000015">
    <property type="protein sequence ID" value="MUG67560.1"/>
    <property type="molecule type" value="Genomic_DNA"/>
</dbReference>
<dbReference type="InterPro" id="IPR009057">
    <property type="entry name" value="Homeodomain-like_sf"/>
</dbReference>
<dbReference type="Proteomes" id="UP000215596">
    <property type="component" value="Unassembled WGS sequence"/>
</dbReference>
<reference evidence="7 8" key="1">
    <citation type="submission" date="2017-07" db="EMBL/GenBank/DDBJ databases">
        <title>Isolation and whole genome analysis of endospore-forming bacteria from heroin.</title>
        <authorList>
            <person name="Kalinowski J."/>
            <person name="Ahrens B."/>
            <person name="Al-Dilaimi A."/>
            <person name="Winkler A."/>
            <person name="Wibberg D."/>
            <person name="Schleenbecker U."/>
            <person name="Ruckert C."/>
            <person name="Wolfel R."/>
            <person name="Grass G."/>
        </authorList>
    </citation>
    <scope>NUCLEOTIDE SEQUENCE [LARGE SCALE GENOMIC DNA]</scope>
    <source>
        <strain evidence="7 8">7537-G1</strain>
    </source>
</reference>
<dbReference type="Pfam" id="PF08360">
    <property type="entry name" value="TetR_C_5"/>
    <property type="match status" value="1"/>
</dbReference>
<dbReference type="PANTHER" id="PTHR30055:SF211">
    <property type="entry name" value="TRANSCRIPTIONAL REGULATOR, TETR FAMILY"/>
    <property type="match status" value="1"/>
</dbReference>
<accession>A0A268EVX2</accession>
<evidence type="ECO:0000313" key="8">
    <source>
        <dbReference type="Proteomes" id="UP000215596"/>
    </source>
</evidence>
<dbReference type="InterPro" id="IPR036271">
    <property type="entry name" value="Tet_transcr_reg_TetR-rel_C_sf"/>
</dbReference>
<dbReference type="Gene3D" id="1.10.357.10">
    <property type="entry name" value="Tetracycline Repressor, domain 2"/>
    <property type="match status" value="1"/>
</dbReference>
<comment type="caution">
    <text evidence="7">The sequence shown here is derived from an EMBL/GenBank/DDBJ whole genome shotgun (WGS) entry which is preliminary data.</text>
</comment>
<dbReference type="PANTHER" id="PTHR30055">
    <property type="entry name" value="HTH-TYPE TRANSCRIPTIONAL REGULATOR RUTR"/>
    <property type="match status" value="1"/>
</dbReference>
<keyword evidence="3" id="KW-0804">Transcription</keyword>
<evidence type="ECO:0000256" key="1">
    <source>
        <dbReference type="ARBA" id="ARBA00023015"/>
    </source>
</evidence>
<dbReference type="AlphaFoldDB" id="A0A268EVX2"/>
<dbReference type="OrthoDB" id="9785164at2"/>
<evidence type="ECO:0000256" key="2">
    <source>
        <dbReference type="ARBA" id="ARBA00023125"/>
    </source>
</evidence>
<keyword evidence="1" id="KW-0805">Transcription regulation</keyword>
<dbReference type="InterPro" id="IPR001647">
    <property type="entry name" value="HTH_TetR"/>
</dbReference>
<dbReference type="InterPro" id="IPR050109">
    <property type="entry name" value="HTH-type_TetR-like_transc_reg"/>
</dbReference>
<evidence type="ECO:0000256" key="3">
    <source>
        <dbReference type="ARBA" id="ARBA00023163"/>
    </source>
</evidence>
<dbReference type="PROSITE" id="PS50977">
    <property type="entry name" value="HTH_TETR_2"/>
    <property type="match status" value="1"/>
</dbReference>
<keyword evidence="9" id="KW-1185">Reference proteome</keyword>
<sequence>MATEKALRKRDLILDKAKELFIQHGYAATSMDDLVRYSGISKGSIYYHFESKEQLFVQILLRQNEEWMRAWEEKSSQYSGFEAKLYGVADHLVDDFYLNPLVKVAEEFHLGGAEDSNLMEQLLEIVQAPRQLYRDIFADGVREGKMAADDVDEMVIIFASMLDGMSTSFYERSSEDLRKLYHRGVDIFLRGIL</sequence>
<dbReference type="RefSeq" id="WP_095264971.1">
    <property type="nucleotide sequence ID" value="NZ_NPBY01000030.1"/>
</dbReference>
<evidence type="ECO:0000313" key="6">
    <source>
        <dbReference type="EMBL" id="MUG67560.1"/>
    </source>
</evidence>